<reference evidence="1" key="1">
    <citation type="journal article" date="2021" name="Proc. Natl. Acad. Sci. U.S.A.">
        <title>A Catalog of Tens of Thousands of Viruses from Human Metagenomes Reveals Hidden Associations with Chronic Diseases.</title>
        <authorList>
            <person name="Tisza M.J."/>
            <person name="Buck C.B."/>
        </authorList>
    </citation>
    <scope>NUCLEOTIDE SEQUENCE</scope>
    <source>
        <strain evidence="1">CtCCX1</strain>
    </source>
</reference>
<sequence length="29" mass="3350">MSSVFNGCISHLFDRIIGYKSKENSHYLC</sequence>
<dbReference type="EMBL" id="BK014690">
    <property type="protein sequence ID" value="DAD68045.1"/>
    <property type="molecule type" value="Genomic_DNA"/>
</dbReference>
<name>A0A8S5LDF7_9CAUD</name>
<evidence type="ECO:0000313" key="1">
    <source>
        <dbReference type="EMBL" id="DAD68045.1"/>
    </source>
</evidence>
<protein>
    <submittedName>
        <fullName evidence="1">Uncharacterized protein</fullName>
    </submittedName>
</protein>
<accession>A0A8S5LDF7</accession>
<proteinExistence type="predicted"/>
<organism evidence="1">
    <name type="scientific">Siphoviridae sp. ctCCX1</name>
    <dbReference type="NCBI Taxonomy" id="2823567"/>
    <lineage>
        <taxon>Viruses</taxon>
        <taxon>Duplodnaviria</taxon>
        <taxon>Heunggongvirae</taxon>
        <taxon>Uroviricota</taxon>
        <taxon>Caudoviricetes</taxon>
    </lineage>
</organism>